<evidence type="ECO:0000256" key="2">
    <source>
        <dbReference type="ARBA" id="ARBA00022630"/>
    </source>
</evidence>
<dbReference type="PIRSF" id="PIRSF000350">
    <property type="entry name" value="Mercury_reductase_MerA"/>
    <property type="match status" value="1"/>
</dbReference>
<evidence type="ECO:0000256" key="4">
    <source>
        <dbReference type="ARBA" id="ARBA00023002"/>
    </source>
</evidence>
<dbReference type="PANTHER" id="PTHR43014">
    <property type="entry name" value="MERCURIC REDUCTASE"/>
    <property type="match status" value="1"/>
</dbReference>
<organism evidence="10 11">
    <name type="scientific">Eisenbergiella massiliensis</name>
    <dbReference type="NCBI Taxonomy" id="1720294"/>
    <lineage>
        <taxon>Bacteria</taxon>
        <taxon>Bacillati</taxon>
        <taxon>Bacillota</taxon>
        <taxon>Clostridia</taxon>
        <taxon>Lachnospirales</taxon>
        <taxon>Lachnospiraceae</taxon>
        <taxon>Eisenbergiella</taxon>
    </lineage>
</organism>
<name>A0A3E3J2P0_9FIRM</name>
<feature type="binding site" evidence="6">
    <location>
        <position position="54"/>
    </location>
    <ligand>
        <name>FAD</name>
        <dbReference type="ChEBI" id="CHEBI:57692"/>
    </ligand>
</feature>
<keyword evidence="4" id="KW-0560">Oxidoreductase</keyword>
<evidence type="ECO:0000256" key="3">
    <source>
        <dbReference type="ARBA" id="ARBA00022827"/>
    </source>
</evidence>
<dbReference type="InterPro" id="IPR016156">
    <property type="entry name" value="FAD/NAD-linked_Rdtase_dimer_sf"/>
</dbReference>
<sequence length="458" mass="49629">MQMKEYGNIIIGFGKGGKTLAGALASKGEKTALIERSDKMYGGTCINVACIPSKFLENNARMSAAEGGSFQEKADRYRKVIEEKRQLTAELRQKNYNKAVGAGVEVLTGTAAFLDDHRILVTYPEGNTEELYGKRIFINTGGTPFVPSITGLKESRYAYTSEGMMELEELPEKLLIIGGGYIGLEFASYYTNFGSQVTIVQDGEAFIPREDEEVSAAVLEHMAAAGMRILRKAAVTAVRDENGKAIASIRTEGGEEELSVDAILVATGRRPNLAELHPERAGIELTQRGAVKTDEGLRTSVPHIWAMGDVAGGLQFTYISLDDSRIVKSQILGDGSRTTANRGAVPYSVFLDPPLSRVGMTEAEARKAGYEVKTARLQMAAVPKARVLKATAGMMKAVIDGKTGLILGAHLYCAESYEIINLFKLAMDAGIPYTVLRDNIYTHPTMSEALNDLFTAVN</sequence>
<dbReference type="PANTHER" id="PTHR43014:SF4">
    <property type="entry name" value="PYRIDINE NUCLEOTIDE-DISULFIDE OXIDOREDUCTASE RCLA-RELATED"/>
    <property type="match status" value="1"/>
</dbReference>
<feature type="binding site" evidence="6">
    <location>
        <begin position="178"/>
        <end position="185"/>
    </location>
    <ligand>
        <name>NAD(+)</name>
        <dbReference type="ChEBI" id="CHEBI:57540"/>
    </ligand>
</feature>
<keyword evidence="6" id="KW-0520">NAD</keyword>
<evidence type="ECO:0000313" key="11">
    <source>
        <dbReference type="Proteomes" id="UP000261166"/>
    </source>
</evidence>
<dbReference type="InterPro" id="IPR023753">
    <property type="entry name" value="FAD/NAD-binding_dom"/>
</dbReference>
<evidence type="ECO:0000313" key="10">
    <source>
        <dbReference type="EMBL" id="RGE73627.1"/>
    </source>
</evidence>
<evidence type="ECO:0000256" key="7">
    <source>
        <dbReference type="PIRSR" id="PIRSR000350-4"/>
    </source>
</evidence>
<dbReference type="InterPro" id="IPR004099">
    <property type="entry name" value="Pyr_nucl-diS_OxRdtase_dimer"/>
</dbReference>
<dbReference type="EMBL" id="QVLU01000003">
    <property type="protein sequence ID" value="RGE73627.1"/>
    <property type="molecule type" value="Genomic_DNA"/>
</dbReference>
<evidence type="ECO:0000256" key="1">
    <source>
        <dbReference type="ARBA" id="ARBA00007532"/>
    </source>
</evidence>
<reference evidence="10 11" key="1">
    <citation type="submission" date="2018-08" db="EMBL/GenBank/DDBJ databases">
        <title>A genome reference for cultivated species of the human gut microbiota.</title>
        <authorList>
            <person name="Zou Y."/>
            <person name="Xue W."/>
            <person name="Luo G."/>
        </authorList>
    </citation>
    <scope>NUCLEOTIDE SEQUENCE [LARGE SCALE GENOMIC DNA]</scope>
    <source>
        <strain evidence="10 11">AF26-4BH</strain>
    </source>
</reference>
<dbReference type="GO" id="GO:0050660">
    <property type="term" value="F:flavin adenine dinucleotide binding"/>
    <property type="evidence" value="ECO:0007669"/>
    <property type="project" value="TreeGrafter"/>
</dbReference>
<keyword evidence="6" id="KW-0547">Nucleotide-binding</keyword>
<evidence type="ECO:0000256" key="5">
    <source>
        <dbReference type="PIRSR" id="PIRSR000350-2"/>
    </source>
</evidence>
<feature type="binding site" evidence="6">
    <location>
        <position position="268"/>
    </location>
    <ligand>
        <name>NAD(+)</name>
        <dbReference type="ChEBI" id="CHEBI:57540"/>
    </ligand>
</feature>
<keyword evidence="3 6" id="KW-0274">FAD</keyword>
<protein>
    <submittedName>
        <fullName evidence="10">Pyridine nucleotide-disulfide oxidoreductase</fullName>
    </submittedName>
</protein>
<comment type="similarity">
    <text evidence="1">Belongs to the class-I pyridine nucleotide-disulfide oxidoreductase family.</text>
</comment>
<dbReference type="InterPro" id="IPR001100">
    <property type="entry name" value="Pyr_nuc-diS_OxRdtase"/>
</dbReference>
<accession>A0A3E3J2P0</accession>
<dbReference type="Proteomes" id="UP000261166">
    <property type="component" value="Unassembled WGS sequence"/>
</dbReference>
<dbReference type="Pfam" id="PF02852">
    <property type="entry name" value="Pyr_redox_dim"/>
    <property type="match status" value="1"/>
</dbReference>
<dbReference type="SUPFAM" id="SSF55424">
    <property type="entry name" value="FAD/NAD-linked reductases, dimerisation (C-terminal) domain"/>
    <property type="match status" value="1"/>
</dbReference>
<evidence type="ECO:0000256" key="6">
    <source>
        <dbReference type="PIRSR" id="PIRSR000350-3"/>
    </source>
</evidence>
<feature type="binding site" evidence="6">
    <location>
        <position position="309"/>
    </location>
    <ligand>
        <name>FAD</name>
        <dbReference type="ChEBI" id="CHEBI:57692"/>
    </ligand>
</feature>
<evidence type="ECO:0000259" key="8">
    <source>
        <dbReference type="Pfam" id="PF02852"/>
    </source>
</evidence>
<feature type="domain" description="Pyridine nucleotide-disulphide oxidoreductase dimerisation" evidence="8">
    <location>
        <begin position="345"/>
        <end position="452"/>
    </location>
</feature>
<feature type="disulfide bond" description="Redox-active" evidence="7">
    <location>
        <begin position="45"/>
        <end position="50"/>
    </location>
</feature>
<dbReference type="Gene3D" id="3.30.390.30">
    <property type="match status" value="1"/>
</dbReference>
<dbReference type="PRINTS" id="PR00368">
    <property type="entry name" value="FADPNR"/>
</dbReference>
<feature type="active site" description="Proton acceptor" evidence="5">
    <location>
        <position position="443"/>
    </location>
</feature>
<proteinExistence type="inferred from homology"/>
<comment type="caution">
    <text evidence="10">The sequence shown here is derived from an EMBL/GenBank/DDBJ whole genome shotgun (WGS) entry which is preliminary data.</text>
</comment>
<dbReference type="Pfam" id="PF07992">
    <property type="entry name" value="Pyr_redox_2"/>
    <property type="match status" value="1"/>
</dbReference>
<dbReference type="Gene3D" id="3.50.50.60">
    <property type="entry name" value="FAD/NAD(P)-binding domain"/>
    <property type="match status" value="2"/>
</dbReference>
<dbReference type="OrthoDB" id="9802028at2"/>
<gene>
    <name evidence="10" type="ORF">DWY69_04225</name>
</gene>
<evidence type="ECO:0000259" key="9">
    <source>
        <dbReference type="Pfam" id="PF07992"/>
    </source>
</evidence>
<dbReference type="SUPFAM" id="SSF51905">
    <property type="entry name" value="FAD/NAD(P)-binding domain"/>
    <property type="match status" value="1"/>
</dbReference>
<dbReference type="GO" id="GO:0003955">
    <property type="term" value="F:NAD(P)H dehydrogenase (quinone) activity"/>
    <property type="evidence" value="ECO:0007669"/>
    <property type="project" value="TreeGrafter"/>
</dbReference>
<feature type="domain" description="FAD/NAD(P)-binding" evidence="9">
    <location>
        <begin position="9"/>
        <end position="318"/>
    </location>
</feature>
<dbReference type="FunFam" id="3.30.390.30:FF:000001">
    <property type="entry name" value="Dihydrolipoyl dehydrogenase"/>
    <property type="match status" value="1"/>
</dbReference>
<dbReference type="InterPro" id="IPR036188">
    <property type="entry name" value="FAD/NAD-bd_sf"/>
</dbReference>
<dbReference type="PRINTS" id="PR00411">
    <property type="entry name" value="PNDRDTASEI"/>
</dbReference>
<comment type="cofactor">
    <cofactor evidence="6">
        <name>FAD</name>
        <dbReference type="ChEBI" id="CHEBI:57692"/>
    </cofactor>
    <text evidence="6">Binds 1 FAD per subunit.</text>
</comment>
<dbReference type="AlphaFoldDB" id="A0A3E3J2P0"/>
<keyword evidence="2" id="KW-0285">Flavoprotein</keyword>